<name>A0A0A8XZV9_ARUDO</name>
<organism evidence="1">
    <name type="scientific">Arundo donax</name>
    <name type="common">Giant reed</name>
    <name type="synonym">Donax arundinaceus</name>
    <dbReference type="NCBI Taxonomy" id="35708"/>
    <lineage>
        <taxon>Eukaryota</taxon>
        <taxon>Viridiplantae</taxon>
        <taxon>Streptophyta</taxon>
        <taxon>Embryophyta</taxon>
        <taxon>Tracheophyta</taxon>
        <taxon>Spermatophyta</taxon>
        <taxon>Magnoliopsida</taxon>
        <taxon>Liliopsida</taxon>
        <taxon>Poales</taxon>
        <taxon>Poaceae</taxon>
        <taxon>PACMAD clade</taxon>
        <taxon>Arundinoideae</taxon>
        <taxon>Arundineae</taxon>
        <taxon>Arundo</taxon>
    </lineage>
</organism>
<reference evidence="1" key="2">
    <citation type="journal article" date="2015" name="Data Brief">
        <title>Shoot transcriptome of the giant reed, Arundo donax.</title>
        <authorList>
            <person name="Barrero R.A."/>
            <person name="Guerrero F.D."/>
            <person name="Moolhuijzen P."/>
            <person name="Goolsby J.A."/>
            <person name="Tidwell J."/>
            <person name="Bellgard S.E."/>
            <person name="Bellgard M.I."/>
        </authorList>
    </citation>
    <scope>NUCLEOTIDE SEQUENCE</scope>
    <source>
        <tissue evidence="1">Shoot tissue taken approximately 20 cm above the soil surface</tissue>
    </source>
</reference>
<proteinExistence type="predicted"/>
<evidence type="ECO:0000313" key="1">
    <source>
        <dbReference type="EMBL" id="JAD18298.1"/>
    </source>
</evidence>
<sequence length="118" mass="13319">MHIWAHWPSRMATRSSTMVMSTAPVTVDGFMVPQRGRGVRLLKRQKWWATTLAFMEAGIDQEWGSTNNQEVVLSKIKNSQVYMLDGDSYVHIISCEMGISMNSNDVIKQESEGTNVPV</sequence>
<reference evidence="1" key="1">
    <citation type="submission" date="2014-09" db="EMBL/GenBank/DDBJ databases">
        <authorList>
            <person name="Magalhaes I.L.F."/>
            <person name="Oliveira U."/>
            <person name="Santos F.R."/>
            <person name="Vidigal T.H.D.A."/>
            <person name="Brescovit A.D."/>
            <person name="Santos A.J."/>
        </authorList>
    </citation>
    <scope>NUCLEOTIDE SEQUENCE</scope>
    <source>
        <tissue evidence="1">Shoot tissue taken approximately 20 cm above the soil surface</tissue>
    </source>
</reference>
<accession>A0A0A8XZV9</accession>
<dbReference type="EMBL" id="GBRH01279597">
    <property type="protein sequence ID" value="JAD18298.1"/>
    <property type="molecule type" value="Transcribed_RNA"/>
</dbReference>
<protein>
    <submittedName>
        <fullName evidence="1">Uncharacterized protein</fullName>
    </submittedName>
</protein>
<dbReference type="AlphaFoldDB" id="A0A0A8XZV9"/>